<evidence type="ECO:0000256" key="15">
    <source>
        <dbReference type="ARBA" id="ARBA00040883"/>
    </source>
</evidence>
<keyword evidence="10 16" id="KW-0418">Kinase</keyword>
<evidence type="ECO:0000256" key="2">
    <source>
        <dbReference type="ARBA" id="ARBA00001958"/>
    </source>
</evidence>
<comment type="function">
    <text evidence="16">Catalyzes the phosphorylation of pantothenate (Pan), the first step in CoA biosynthesis.</text>
</comment>
<feature type="binding site" evidence="16">
    <location>
        <position position="193"/>
    </location>
    <ligand>
        <name>substrate</name>
    </ligand>
</feature>
<feature type="active site" description="Proton acceptor" evidence="16">
    <location>
        <position position="118"/>
    </location>
</feature>
<evidence type="ECO:0000256" key="16">
    <source>
        <dbReference type="HAMAP-Rule" id="MF_01274"/>
    </source>
</evidence>
<dbReference type="EC" id="2.7.1.33" evidence="6 16"/>
<comment type="pathway">
    <text evidence="4 16">Cofactor biosynthesis; coenzyme A biosynthesis; CoA from (R)-pantothenate: step 1/5.</text>
</comment>
<evidence type="ECO:0000256" key="8">
    <source>
        <dbReference type="ARBA" id="ARBA00022679"/>
    </source>
</evidence>
<dbReference type="NCBIfam" id="NF009855">
    <property type="entry name" value="PRK13321.1"/>
    <property type="match status" value="1"/>
</dbReference>
<keyword evidence="7 16" id="KW-0963">Cytoplasm</keyword>
<comment type="cofactor">
    <cofactor evidence="16">
        <name>NH4(+)</name>
        <dbReference type="ChEBI" id="CHEBI:28938"/>
    </cofactor>
    <cofactor evidence="16">
        <name>K(+)</name>
        <dbReference type="ChEBI" id="CHEBI:29103"/>
    </cofactor>
    <text evidence="16">A monovalent cation. Ammonium or potassium.</text>
</comment>
<evidence type="ECO:0000256" key="14">
    <source>
        <dbReference type="ARBA" id="ARBA00038036"/>
    </source>
</evidence>
<dbReference type="HAMAP" id="MF_01274">
    <property type="entry name" value="Pantothen_kinase_3"/>
    <property type="match status" value="1"/>
</dbReference>
<dbReference type="Proteomes" id="UP000187651">
    <property type="component" value="Unassembled WGS sequence"/>
</dbReference>
<dbReference type="GO" id="GO:0015937">
    <property type="term" value="P:coenzyme A biosynthetic process"/>
    <property type="evidence" value="ECO:0007669"/>
    <property type="project" value="UniProtKB-UniRule"/>
</dbReference>
<accession>A0A1G9VSZ5</accession>
<name>A0A1G9VSZ5_9FIRM</name>
<gene>
    <name evidence="16" type="primary">coaX</name>
    <name evidence="17" type="ORF">SAMN05216544_1070</name>
</gene>
<evidence type="ECO:0000256" key="13">
    <source>
        <dbReference type="ARBA" id="ARBA00022993"/>
    </source>
</evidence>
<comment type="similarity">
    <text evidence="14 16">Belongs to the type III pantothenate kinase family.</text>
</comment>
<dbReference type="UniPathway" id="UPA00241">
    <property type="reaction ID" value="UER00352"/>
</dbReference>
<proteinExistence type="inferred from homology"/>
<evidence type="ECO:0000256" key="3">
    <source>
        <dbReference type="ARBA" id="ARBA00004496"/>
    </source>
</evidence>
<dbReference type="Pfam" id="PF03309">
    <property type="entry name" value="Pan_kinase"/>
    <property type="match status" value="1"/>
</dbReference>
<comment type="caution">
    <text evidence="16">Lacks conserved residue(s) required for the propagation of feature annotation.</text>
</comment>
<dbReference type="GO" id="GO:0046872">
    <property type="term" value="F:metal ion binding"/>
    <property type="evidence" value="ECO:0007669"/>
    <property type="project" value="UniProtKB-KW"/>
</dbReference>
<reference evidence="18" key="1">
    <citation type="submission" date="2016-10" db="EMBL/GenBank/DDBJ databases">
        <authorList>
            <person name="Varghese N."/>
            <person name="Submissions S."/>
        </authorList>
    </citation>
    <scope>NUCLEOTIDE SEQUENCE [LARGE SCALE GENOMIC DNA]</scope>
    <source>
        <strain evidence="18">M83</strain>
    </source>
</reference>
<evidence type="ECO:0000256" key="6">
    <source>
        <dbReference type="ARBA" id="ARBA00012102"/>
    </source>
</evidence>
<comment type="cofactor">
    <cofactor evidence="2">
        <name>K(+)</name>
        <dbReference type="ChEBI" id="CHEBI:29103"/>
    </cofactor>
</comment>
<evidence type="ECO:0000256" key="11">
    <source>
        <dbReference type="ARBA" id="ARBA00022840"/>
    </source>
</evidence>
<evidence type="ECO:0000256" key="9">
    <source>
        <dbReference type="ARBA" id="ARBA00022741"/>
    </source>
</evidence>
<dbReference type="EMBL" id="FNHZ01000002">
    <property type="protein sequence ID" value="SDM75328.1"/>
    <property type="molecule type" value="Genomic_DNA"/>
</dbReference>
<keyword evidence="12 16" id="KW-0630">Potassium</keyword>
<dbReference type="SUPFAM" id="SSF53067">
    <property type="entry name" value="Actin-like ATPase domain"/>
    <property type="match status" value="2"/>
</dbReference>
<evidence type="ECO:0000256" key="1">
    <source>
        <dbReference type="ARBA" id="ARBA00001206"/>
    </source>
</evidence>
<dbReference type="Gene3D" id="3.30.420.40">
    <property type="match status" value="2"/>
</dbReference>
<evidence type="ECO:0000256" key="12">
    <source>
        <dbReference type="ARBA" id="ARBA00022958"/>
    </source>
</evidence>
<feature type="binding site" evidence="16">
    <location>
        <begin position="116"/>
        <end position="119"/>
    </location>
    <ligand>
        <name>substrate</name>
    </ligand>
</feature>
<evidence type="ECO:0000313" key="18">
    <source>
        <dbReference type="Proteomes" id="UP000187651"/>
    </source>
</evidence>
<comment type="subcellular location">
    <subcellularLocation>
        <location evidence="3 16">Cytoplasm</location>
    </subcellularLocation>
</comment>
<dbReference type="NCBIfam" id="TIGR00671">
    <property type="entry name" value="baf"/>
    <property type="match status" value="1"/>
</dbReference>
<comment type="subunit">
    <text evidence="5 16">Homodimer.</text>
</comment>
<keyword evidence="18" id="KW-1185">Reference proteome</keyword>
<comment type="catalytic activity">
    <reaction evidence="1 16">
        <text>(R)-pantothenate + ATP = (R)-4'-phosphopantothenate + ADP + H(+)</text>
        <dbReference type="Rhea" id="RHEA:16373"/>
        <dbReference type="ChEBI" id="CHEBI:10986"/>
        <dbReference type="ChEBI" id="CHEBI:15378"/>
        <dbReference type="ChEBI" id="CHEBI:29032"/>
        <dbReference type="ChEBI" id="CHEBI:30616"/>
        <dbReference type="ChEBI" id="CHEBI:456216"/>
        <dbReference type="EC" id="2.7.1.33"/>
    </reaction>
</comment>
<evidence type="ECO:0000256" key="10">
    <source>
        <dbReference type="ARBA" id="ARBA00022777"/>
    </source>
</evidence>
<feature type="binding site" evidence="16">
    <location>
        <begin position="15"/>
        <end position="22"/>
    </location>
    <ligand>
        <name>ATP</name>
        <dbReference type="ChEBI" id="CHEBI:30616"/>
    </ligand>
</feature>
<dbReference type="AlphaFoldDB" id="A0A1G9VSZ5"/>
<keyword evidence="16" id="KW-0479">Metal-binding</keyword>
<dbReference type="GO" id="GO:0005524">
    <property type="term" value="F:ATP binding"/>
    <property type="evidence" value="ECO:0007669"/>
    <property type="project" value="UniProtKB-UniRule"/>
</dbReference>
<dbReference type="CDD" id="cd24015">
    <property type="entry name" value="ASKHA_NBD_PanK-III"/>
    <property type="match status" value="1"/>
</dbReference>
<feature type="binding site" evidence="16">
    <location>
        <position position="138"/>
    </location>
    <ligand>
        <name>K(+)</name>
        <dbReference type="ChEBI" id="CHEBI:29103"/>
    </ligand>
</feature>
<evidence type="ECO:0000256" key="5">
    <source>
        <dbReference type="ARBA" id="ARBA00011738"/>
    </source>
</evidence>
<evidence type="ECO:0000256" key="4">
    <source>
        <dbReference type="ARBA" id="ARBA00005225"/>
    </source>
</evidence>
<organism evidence="17 18">
    <name type="scientific">Lachnospira pectinoschiza</name>
    <dbReference type="NCBI Taxonomy" id="28052"/>
    <lineage>
        <taxon>Bacteria</taxon>
        <taxon>Bacillati</taxon>
        <taxon>Bacillota</taxon>
        <taxon>Clostridia</taxon>
        <taxon>Lachnospirales</taxon>
        <taxon>Lachnospiraceae</taxon>
        <taxon>Lachnospira</taxon>
    </lineage>
</organism>
<sequence>MKTRKNEAGMILAIDMGNTNIVVGCVDNDRVIFEERLSTDPSKTELEYAIGFKTVLELYNIKPEDIKGSIISSVVPSLVNIIKEAVIKTVGVVPMIVGPGIKTGLNILMDQPRQVGSDLIVDAVGAIHEYGAPVIIIDLGTATTISVVDEKANYIGGAILPGIRVSHDSLVSRTAQLPKISLEAPEKSIAKNTVDCMKSGLVYGNAACIDGMIRRLSREAGFGKNGKPEAKVVATGGLAKVVIPNCEEKIIEDPELLIKGLKIIYDKNVD</sequence>
<feature type="binding site" evidence="16">
    <location>
        <position position="141"/>
    </location>
    <ligand>
        <name>ATP</name>
        <dbReference type="ChEBI" id="CHEBI:30616"/>
    </ligand>
</feature>
<keyword evidence="8 16" id="KW-0808">Transferase</keyword>
<dbReference type="GO" id="GO:0004594">
    <property type="term" value="F:pantothenate kinase activity"/>
    <property type="evidence" value="ECO:0007669"/>
    <property type="project" value="UniProtKB-UniRule"/>
</dbReference>
<keyword evidence="9 16" id="KW-0547">Nucleotide-binding</keyword>
<keyword evidence="13 16" id="KW-0173">Coenzyme A biosynthesis</keyword>
<evidence type="ECO:0000313" key="17">
    <source>
        <dbReference type="EMBL" id="SDM75328.1"/>
    </source>
</evidence>
<protein>
    <recommendedName>
        <fullName evidence="15 16">Type III pantothenate kinase</fullName>
        <ecNumber evidence="6 16">2.7.1.33</ecNumber>
    </recommendedName>
    <alternativeName>
        <fullName evidence="16">PanK-III</fullName>
    </alternativeName>
    <alternativeName>
        <fullName evidence="16">Pantothenic acid kinase</fullName>
    </alternativeName>
</protein>
<keyword evidence="11 16" id="KW-0067">ATP-binding</keyword>
<dbReference type="InterPro" id="IPR043129">
    <property type="entry name" value="ATPase_NBD"/>
</dbReference>
<dbReference type="PANTHER" id="PTHR34265:SF1">
    <property type="entry name" value="TYPE III PANTOTHENATE KINASE"/>
    <property type="match status" value="1"/>
</dbReference>
<dbReference type="PANTHER" id="PTHR34265">
    <property type="entry name" value="TYPE III PANTOTHENATE KINASE"/>
    <property type="match status" value="1"/>
</dbReference>
<dbReference type="InterPro" id="IPR004619">
    <property type="entry name" value="Type_III_PanK"/>
</dbReference>
<evidence type="ECO:0000256" key="7">
    <source>
        <dbReference type="ARBA" id="ARBA00022490"/>
    </source>
</evidence>
<dbReference type="GO" id="GO:0005737">
    <property type="term" value="C:cytoplasm"/>
    <property type="evidence" value="ECO:0007669"/>
    <property type="project" value="UniProtKB-SubCell"/>
</dbReference>